<dbReference type="AlphaFoldDB" id="A0A2A2TNJ5"/>
<dbReference type="EMBL" id="NTFS01000025">
    <property type="protein sequence ID" value="PAX60020.1"/>
    <property type="molecule type" value="Genomic_DNA"/>
</dbReference>
<keyword evidence="2" id="KW-1185">Reference proteome</keyword>
<accession>A0A2A2TNJ5</accession>
<protein>
    <submittedName>
        <fullName evidence="1">Uncharacterized protein</fullName>
    </submittedName>
</protein>
<sequence length="118" mass="13559">MVIGHWSLGFVGLWSFAYVYELALNSQQQSTTKSKIIINTKLFEIEESIFFVQVPSFSSIPKTMKQNQIQNITIQNRSTELVVTELVEVSKSKVCTEQQQTYPKSKIQNWLTLIKQLG</sequence>
<evidence type="ECO:0000313" key="2">
    <source>
        <dbReference type="Proteomes" id="UP000218238"/>
    </source>
</evidence>
<gene>
    <name evidence="1" type="ORF">CK510_03890</name>
</gene>
<proteinExistence type="predicted"/>
<name>A0A2A2TNJ5_9CYAN</name>
<dbReference type="RefSeq" id="WP_095720443.1">
    <property type="nucleotide sequence ID" value="NZ_NTFS01000025.1"/>
</dbReference>
<comment type="caution">
    <text evidence="1">The sequence shown here is derived from an EMBL/GenBank/DDBJ whole genome shotgun (WGS) entry which is preliminary data.</text>
</comment>
<evidence type="ECO:0000313" key="1">
    <source>
        <dbReference type="EMBL" id="PAX60020.1"/>
    </source>
</evidence>
<organism evidence="1 2">
    <name type="scientific">Brunnivagina elsteri CCALA 953</name>
    <dbReference type="NCBI Taxonomy" id="987040"/>
    <lineage>
        <taxon>Bacteria</taxon>
        <taxon>Bacillati</taxon>
        <taxon>Cyanobacteriota</taxon>
        <taxon>Cyanophyceae</taxon>
        <taxon>Nostocales</taxon>
        <taxon>Calotrichaceae</taxon>
        <taxon>Brunnivagina</taxon>
    </lineage>
</organism>
<reference evidence="1 2" key="1">
    <citation type="submission" date="2017-08" db="EMBL/GenBank/DDBJ databases">
        <title>Draft genome sequence of filamentous cyanobacterium Calothrix elsteri CCALA 953.</title>
        <authorList>
            <person name="Gagunashvili A.N."/>
            <person name="Elster J."/>
            <person name="Andresson O.S."/>
        </authorList>
    </citation>
    <scope>NUCLEOTIDE SEQUENCE [LARGE SCALE GENOMIC DNA]</scope>
    <source>
        <strain evidence="1 2">CCALA 953</strain>
    </source>
</reference>
<dbReference type="Proteomes" id="UP000218238">
    <property type="component" value="Unassembled WGS sequence"/>
</dbReference>